<accession>A0AAV1HUZ2</accession>
<comment type="caution">
    <text evidence="2">The sequence shown here is derived from an EMBL/GenBank/DDBJ whole genome shotgun (WGS) entry which is preliminary data.</text>
</comment>
<dbReference type="EMBL" id="CAUYUE010000002">
    <property type="protein sequence ID" value="CAK0745167.1"/>
    <property type="molecule type" value="Genomic_DNA"/>
</dbReference>
<evidence type="ECO:0000256" key="1">
    <source>
        <dbReference type="SAM" id="MobiDB-lite"/>
    </source>
</evidence>
<evidence type="ECO:0000313" key="2">
    <source>
        <dbReference type="EMBL" id="CAK0745167.1"/>
    </source>
</evidence>
<reference evidence="2 3" key="1">
    <citation type="submission" date="2023-10" db="EMBL/GenBank/DDBJ databases">
        <authorList>
            <person name="Maclean D."/>
            <person name="Macfadyen A."/>
        </authorList>
    </citation>
    <scope>NUCLEOTIDE SEQUENCE [LARGE SCALE GENOMIC DNA]</scope>
</reference>
<feature type="compositionally biased region" description="Polar residues" evidence="1">
    <location>
        <begin position="61"/>
        <end position="78"/>
    </location>
</feature>
<gene>
    <name evidence="2" type="ORF">CVIRNUC_001601</name>
</gene>
<dbReference type="AlphaFoldDB" id="A0AAV1HUZ2"/>
<feature type="compositionally biased region" description="Polar residues" evidence="1">
    <location>
        <begin position="13"/>
        <end position="26"/>
    </location>
</feature>
<keyword evidence="3" id="KW-1185">Reference proteome</keyword>
<dbReference type="Proteomes" id="UP001314263">
    <property type="component" value="Unassembled WGS sequence"/>
</dbReference>
<feature type="region of interest" description="Disordered" evidence="1">
    <location>
        <begin position="1"/>
        <end position="178"/>
    </location>
</feature>
<name>A0AAV1HUZ2_9CHLO</name>
<evidence type="ECO:0000313" key="3">
    <source>
        <dbReference type="Proteomes" id="UP001314263"/>
    </source>
</evidence>
<protein>
    <submittedName>
        <fullName evidence="2">Uncharacterized protein</fullName>
    </submittedName>
</protein>
<feature type="compositionally biased region" description="Polar residues" evidence="1">
    <location>
        <begin position="121"/>
        <end position="142"/>
    </location>
</feature>
<proteinExistence type="predicted"/>
<organism evidence="2 3">
    <name type="scientific">Coccomyxa viridis</name>
    <dbReference type="NCBI Taxonomy" id="1274662"/>
    <lineage>
        <taxon>Eukaryota</taxon>
        <taxon>Viridiplantae</taxon>
        <taxon>Chlorophyta</taxon>
        <taxon>core chlorophytes</taxon>
        <taxon>Trebouxiophyceae</taxon>
        <taxon>Trebouxiophyceae incertae sedis</taxon>
        <taxon>Coccomyxaceae</taxon>
        <taxon>Coccomyxa</taxon>
    </lineage>
</organism>
<sequence length="234" mass="24121">MKKDDDPVLDIGRTQNPNVTAQTEVSTEAHAASNDKQDTVHSQNTMADTGAAPAEAKHQQGRVSANAVSSEALQTSGTKAEAGASWTSKVAEKVADSSAGSPAAAQLAFSIKSAPPPPQHDGSSPSAISGTTSPASPGQASPGQGARARGLRLPWDPRGGRLLPGWGSGRSPRLTKEGALGHIDPEVLVTKQLPKIKVRYVSAQKVEAPKGRKWIFACFQAPAAKSPQQAAAVV</sequence>